<feature type="compositionally biased region" description="Low complexity" evidence="1">
    <location>
        <begin position="922"/>
        <end position="937"/>
    </location>
</feature>
<feature type="compositionally biased region" description="Polar residues" evidence="1">
    <location>
        <begin position="1"/>
        <end position="18"/>
    </location>
</feature>
<sequence>MSLNLKTPRTSKTTANTWDETDEEEPSRLPKNYDHLERDDESSLPPEPRNIWQRMDSKFQSRDDLEFLLNEDLLLEIEKQYLKSNNKHKNSSPITSTKIKDENTPSDQKPSSSRNTSHILNTLSTHNSHRVSSPQPMEIIHIIKGVVNATGSNCYKIITEQFIKDIVNITKTSLMWITNISKTDNSSCILELKSISSLKKKISPCEKVVRISVYSSQKGRPRKCMVSTSHHPNFGFKVLTEEWIFEPHFQKDESLLPDTITFQEHLVLRYLCLTFIGSQTFSSTHRMKHLSVTLEDNISNDDYLEMVRQEIKQVVDDGAEGKTETSKNAAKPKHQHDNHDTKTSMSGHLPFDSTRSNSSQEMPMNKEIENNYESTSNQMLLKILNTSTQSDQFTNDSLLEDLDNLRDEMKRSNVSIDSNNDTIEPYKSAAGSENENNVTPLDDDEHSNQQQLTDEELIQKEIEEIEAKLMEKKQKLDSLNNSPVKNLVSSTYSISSSNHQKVSSHKSSSVSQQGHHHGDDGGTLKSTTTLDTNRVDDSLRVLNSIACSSDSNDDNDIQNETQNHEDVITSHIPPAQQLTKNLKSLSTKKIKTTETLSFSQHSNSGGSSGGISGGEQSTMKLKDSSLQPIVLNIPNHGNELRKSFSHNNNPSTIKATTTTSRMKNDQVPSKSNHFEKVSSSLHHQQQPQYMNLNSGSNVSGGTNSKTSIHKQQTSMKDSNNSMSTATMIDISSLNNNIVYNNHNNSTTTTHFQHNSDTTVRQTSNHLIVIEFSPNNSKHELDQKDDKNTILPSRKLPNSSLLHFLYDIKKKKQQQQLWLSNHHIGNNNEQILPFLSKEKTIQEIHERPQRNVQELLKNDSMDSMMMNEEPFVPTSLRNNNNSSDELVNPSSQNEPLSSMNKKNNMEDSLIFTNSGGDHDHHYYTNNNDHYDNNNNGTTSCHEDGDTNDDTSSNVSSDITLTVVAEDDDELLDKPFNSMSTQKRNERMLNNMMFFNVPPFTMSYNTTSPRNMNDRAGVDHQDDDTSNPLLHTESNPLSHHDDDDDDDDKEDHENEDSYSRNEFDDPMNNMTLFSSPKNTRMTIGIGHTPVRAPPSPPFRVINDDDHDTSQPHPSSSPIFDTSLSLSSNSSTNNETMRILNENDHSILDDMVNHGEGDKSFLSLFEEQVQEHSQAAPQSNHLNNICSNRSNLDILKQLEEEMTKSLLVMENDVLTENSTLEQSLVEKSVLNEEGSMNFIEDSVAPQQEVHHDDPSPKDERMTLKKEDELIGANKEDEKMNDTSHLTQVFGETIQIDEEEEQAMSIIMTNTMDPNAATATTASRTFYNMTLFNDAQSQHDETHSLTRHFSENLEDEHDIIQSFLEENNATSTSDDSPNVTPRNHKTAIPFYLRNSQSSPLFHTPSLNDANSLTTEKTPSLNANMTTNTPSSLLTPSRLLLKGEPTRLFSLKKGIECFQHVYDMKKKNFKKSKRLIKLDRDSKILTISRKSQLFKKSVKINIYKDLKWLVYGPYSKTFKEEIALQQALPHSLVPWKCFSMVTVHGIYCFEISNQDKELDDLILGLQFLTQSCMPSDRPIYTKHSLVMKRLLLKREFKSFHVETSNVSHSLSNHPESQ</sequence>
<feature type="compositionally biased region" description="Low complexity" evidence="1">
    <location>
        <begin position="593"/>
        <end position="605"/>
    </location>
</feature>
<gene>
    <name evidence="2" type="ORF">FDP41_007441</name>
</gene>
<feature type="compositionally biased region" description="Basic and acidic residues" evidence="1">
    <location>
        <begin position="26"/>
        <end position="38"/>
    </location>
</feature>
<feature type="compositionally biased region" description="Low complexity" evidence="1">
    <location>
        <begin position="693"/>
        <end position="706"/>
    </location>
</feature>
<name>A0A6A5CCH9_NAEFO</name>
<feature type="region of interest" description="Disordered" evidence="1">
    <location>
        <begin position="637"/>
        <end position="721"/>
    </location>
</feature>
<feature type="compositionally biased region" description="Polar residues" evidence="1">
    <location>
        <begin position="874"/>
        <end position="900"/>
    </location>
</feature>
<feature type="compositionally biased region" description="Low complexity" evidence="1">
    <location>
        <begin position="1119"/>
        <end position="1128"/>
    </location>
</feature>
<dbReference type="EMBL" id="VFQX01000003">
    <property type="protein sequence ID" value="KAF0984264.1"/>
    <property type="molecule type" value="Genomic_DNA"/>
</dbReference>
<dbReference type="OMA" id="IVMDKQP"/>
<feature type="compositionally biased region" description="Polar residues" evidence="1">
    <location>
        <begin position="105"/>
        <end position="118"/>
    </location>
</feature>
<dbReference type="VEuPathDB" id="AmoebaDB:NfTy_003160"/>
<feature type="compositionally biased region" description="Polar residues" evidence="1">
    <location>
        <begin position="353"/>
        <end position="362"/>
    </location>
</feature>
<feature type="compositionally biased region" description="Polar residues" evidence="1">
    <location>
        <begin position="709"/>
        <end position="721"/>
    </location>
</feature>
<reference evidence="2 3" key="1">
    <citation type="journal article" date="2019" name="Sci. Rep.">
        <title>Nanopore sequencing improves the draft genome of the human pathogenic amoeba Naegleria fowleri.</title>
        <authorList>
            <person name="Liechti N."/>
            <person name="Schurch N."/>
            <person name="Bruggmann R."/>
            <person name="Wittwer M."/>
        </authorList>
    </citation>
    <scope>NUCLEOTIDE SEQUENCE [LARGE SCALE GENOMIC DNA]</scope>
    <source>
        <strain evidence="2 3">ATCC 30894</strain>
    </source>
</reference>
<dbReference type="OrthoDB" id="10616012at2759"/>
<feature type="region of interest" description="Disordered" evidence="1">
    <location>
        <begin position="85"/>
        <end position="118"/>
    </location>
</feature>
<feature type="compositionally biased region" description="Polar residues" evidence="1">
    <location>
        <begin position="645"/>
        <end position="692"/>
    </location>
</feature>
<feature type="compositionally biased region" description="Basic and acidic residues" evidence="1">
    <location>
        <begin position="315"/>
        <end position="325"/>
    </location>
</feature>
<keyword evidence="3" id="KW-1185">Reference proteome</keyword>
<evidence type="ECO:0000313" key="3">
    <source>
        <dbReference type="Proteomes" id="UP000444721"/>
    </source>
</evidence>
<dbReference type="Proteomes" id="UP000444721">
    <property type="component" value="Unassembled WGS sequence"/>
</dbReference>
<feature type="region of interest" description="Disordered" evidence="1">
    <location>
        <begin position="1399"/>
        <end position="1424"/>
    </location>
</feature>
<feature type="region of interest" description="Disordered" evidence="1">
    <location>
        <begin position="1003"/>
        <end position="1069"/>
    </location>
</feature>
<feature type="region of interest" description="Disordered" evidence="1">
    <location>
        <begin position="315"/>
        <end position="362"/>
    </location>
</feature>
<feature type="region of interest" description="Disordered" evidence="1">
    <location>
        <begin position="410"/>
        <end position="451"/>
    </location>
</feature>
<feature type="region of interest" description="Disordered" evidence="1">
    <location>
        <begin position="1"/>
        <end position="50"/>
    </location>
</feature>
<evidence type="ECO:0000256" key="1">
    <source>
        <dbReference type="SAM" id="MobiDB-lite"/>
    </source>
</evidence>
<comment type="caution">
    <text evidence="2">The sequence shown here is derived from an EMBL/GenBank/DDBJ whole genome shotgun (WGS) entry which is preliminary data.</text>
</comment>
<feature type="region of interest" description="Disordered" evidence="1">
    <location>
        <begin position="1085"/>
        <end position="1128"/>
    </location>
</feature>
<dbReference type="RefSeq" id="XP_044568977.1">
    <property type="nucleotide sequence ID" value="XM_044711187.1"/>
</dbReference>
<feature type="compositionally biased region" description="Basic and acidic residues" evidence="1">
    <location>
        <begin position="1049"/>
        <end position="1061"/>
    </location>
</feature>
<feature type="region of interest" description="Disordered" evidence="1">
    <location>
        <begin position="593"/>
        <end position="618"/>
    </location>
</feature>
<feature type="compositionally biased region" description="Polar residues" evidence="1">
    <location>
        <begin position="1399"/>
        <end position="1420"/>
    </location>
</feature>
<feature type="compositionally biased region" description="Polar residues" evidence="1">
    <location>
        <begin position="1108"/>
        <end position="1117"/>
    </location>
</feature>
<feature type="region of interest" description="Disordered" evidence="1">
    <location>
        <begin position="492"/>
        <end position="531"/>
    </location>
</feature>
<protein>
    <submittedName>
        <fullName evidence="2">Uncharacterized protein</fullName>
    </submittedName>
</protein>
<feature type="compositionally biased region" description="Low complexity" evidence="1">
    <location>
        <begin position="495"/>
        <end position="513"/>
    </location>
</feature>
<proteinExistence type="predicted"/>
<dbReference type="GeneID" id="68114659"/>
<dbReference type="VEuPathDB" id="AmoebaDB:FDP41_007441"/>
<organism evidence="2 3">
    <name type="scientific">Naegleria fowleri</name>
    <name type="common">Brain eating amoeba</name>
    <dbReference type="NCBI Taxonomy" id="5763"/>
    <lineage>
        <taxon>Eukaryota</taxon>
        <taxon>Discoba</taxon>
        <taxon>Heterolobosea</taxon>
        <taxon>Tetramitia</taxon>
        <taxon>Eutetramitia</taxon>
        <taxon>Vahlkampfiidae</taxon>
        <taxon>Naegleria</taxon>
    </lineage>
</organism>
<dbReference type="VEuPathDB" id="AmoebaDB:NF0001050"/>
<feature type="region of interest" description="Disordered" evidence="1">
    <location>
        <begin position="870"/>
        <end position="900"/>
    </location>
</feature>
<feature type="compositionally biased region" description="Polar residues" evidence="1">
    <location>
        <begin position="1024"/>
        <end position="1035"/>
    </location>
</feature>
<feature type="region of interest" description="Disordered" evidence="1">
    <location>
        <begin position="921"/>
        <end position="953"/>
    </location>
</feature>
<feature type="compositionally biased region" description="Polar residues" evidence="1">
    <location>
        <begin position="412"/>
        <end position="422"/>
    </location>
</feature>
<accession>A0A6A5CCH9</accession>
<evidence type="ECO:0000313" key="2">
    <source>
        <dbReference type="EMBL" id="KAF0984264.1"/>
    </source>
</evidence>